<protein>
    <recommendedName>
        <fullName evidence="5">PABS domain-containing protein</fullName>
    </recommendedName>
</protein>
<reference evidence="6 7" key="1">
    <citation type="submission" date="2019-11" db="EMBL/GenBank/DDBJ databases">
        <title>Whole-genome sequencing of Allorhizobium vitis.</title>
        <authorList>
            <person name="Gan H.M."/>
            <person name="Savka M.A."/>
        </authorList>
    </citation>
    <scope>NUCLEOTIDE SEQUENCE [LARGE SCALE GENOMIC DNA]</scope>
    <source>
        <strain evidence="6 7">AB4</strain>
    </source>
</reference>
<evidence type="ECO:0000313" key="6">
    <source>
        <dbReference type="EMBL" id="MUP03577.1"/>
    </source>
</evidence>
<evidence type="ECO:0000256" key="1">
    <source>
        <dbReference type="ARBA" id="ARBA00007867"/>
    </source>
</evidence>
<dbReference type="GO" id="GO:0006596">
    <property type="term" value="P:polyamine biosynthetic process"/>
    <property type="evidence" value="ECO:0007669"/>
    <property type="project" value="UniProtKB-UniRule"/>
</dbReference>
<feature type="domain" description="PABS" evidence="5">
    <location>
        <begin position="1"/>
        <end position="175"/>
    </location>
</feature>
<comment type="caution">
    <text evidence="6">The sequence shown here is derived from an EMBL/GenBank/DDBJ whole genome shotgun (WGS) entry which is preliminary data.</text>
</comment>
<evidence type="ECO:0000256" key="4">
    <source>
        <dbReference type="PROSITE-ProRule" id="PRU00354"/>
    </source>
</evidence>
<dbReference type="Gene3D" id="3.40.50.150">
    <property type="entry name" value="Vaccinia Virus protein VP39"/>
    <property type="match status" value="1"/>
</dbReference>
<dbReference type="PROSITE" id="PS51006">
    <property type="entry name" value="PABS_2"/>
    <property type="match status" value="1"/>
</dbReference>
<feature type="active site" description="Proton acceptor" evidence="4">
    <location>
        <position position="93"/>
    </location>
</feature>
<dbReference type="SUPFAM" id="SSF53335">
    <property type="entry name" value="S-adenosyl-L-methionine-dependent methyltransferases"/>
    <property type="match status" value="1"/>
</dbReference>
<dbReference type="InterPro" id="IPR030374">
    <property type="entry name" value="PABS"/>
</dbReference>
<dbReference type="PANTHER" id="PTHR43317">
    <property type="entry name" value="THERMOSPERMINE SYNTHASE ACAULIS5"/>
    <property type="match status" value="1"/>
</dbReference>
<organism evidence="6 7">
    <name type="scientific">Agrobacterium vitis</name>
    <name type="common">Rhizobium vitis</name>
    <dbReference type="NCBI Taxonomy" id="373"/>
    <lineage>
        <taxon>Bacteria</taxon>
        <taxon>Pseudomonadati</taxon>
        <taxon>Pseudomonadota</taxon>
        <taxon>Alphaproteobacteria</taxon>
        <taxon>Hyphomicrobiales</taxon>
        <taxon>Rhizobiaceae</taxon>
        <taxon>Rhizobium/Agrobacterium group</taxon>
        <taxon>Agrobacterium</taxon>
    </lineage>
</organism>
<keyword evidence="3 4" id="KW-0620">Polyamine biosynthesis</keyword>
<evidence type="ECO:0000259" key="5">
    <source>
        <dbReference type="PROSITE" id="PS51006"/>
    </source>
</evidence>
<dbReference type="Proteomes" id="UP000175993">
    <property type="component" value="Unassembled WGS sequence"/>
</dbReference>
<gene>
    <name evidence="6" type="ORF">BBI04_001885</name>
</gene>
<dbReference type="GO" id="GO:0016740">
    <property type="term" value="F:transferase activity"/>
    <property type="evidence" value="ECO:0007669"/>
    <property type="project" value="UniProtKB-UniRule"/>
</dbReference>
<evidence type="ECO:0000256" key="2">
    <source>
        <dbReference type="ARBA" id="ARBA00022679"/>
    </source>
</evidence>
<sequence>MPAQMACITAQTVLLIGGANGGSLPRVLRLPHLLNVTLLDIDHELHQISQRFLGHMHGESLADPRVRMVFGPPHEQLKDLLKEGRRFDIIVADTPDATDDSYSSHLFSSEYLGMLSDLLTDDGIFVTQAGQAHPMNCRFTARVVTTLDNIFPETVLYTQHVQSFGVPWCFALAGRAAKEIALADPAWIDARLNRLKGSGAETYDGTTHRHMFSLPKLLRTSIELEKRYLTPITLSQMEHVLVTENHYSKET</sequence>
<dbReference type="EMBL" id="MBEV02000001">
    <property type="protein sequence ID" value="MUP03577.1"/>
    <property type="molecule type" value="Genomic_DNA"/>
</dbReference>
<accession>A0ABD6GCA8</accession>
<dbReference type="InterPro" id="IPR029063">
    <property type="entry name" value="SAM-dependent_MTases_sf"/>
</dbReference>
<keyword evidence="2 4" id="KW-0808">Transferase</keyword>
<dbReference type="PANTHER" id="PTHR43317:SF1">
    <property type="entry name" value="THERMOSPERMINE SYNTHASE ACAULIS5"/>
    <property type="match status" value="1"/>
</dbReference>
<name>A0ABD6GCA8_AGRVI</name>
<evidence type="ECO:0000313" key="7">
    <source>
        <dbReference type="Proteomes" id="UP000175993"/>
    </source>
</evidence>
<dbReference type="Pfam" id="PF01564">
    <property type="entry name" value="Spermine_synth"/>
    <property type="match status" value="1"/>
</dbReference>
<dbReference type="AlphaFoldDB" id="A0ABD6GCA8"/>
<comment type="similarity">
    <text evidence="1">Belongs to the spermidine/spermine synthase family.</text>
</comment>
<evidence type="ECO:0000256" key="3">
    <source>
        <dbReference type="ARBA" id="ARBA00023115"/>
    </source>
</evidence>
<proteinExistence type="inferred from homology"/>